<dbReference type="AlphaFoldDB" id="A0A4D6MX39"/>
<name>A0A4D6MX39_VIGUN</name>
<accession>A0A4D6MX39</accession>
<keyword evidence="2" id="KW-1185">Reference proteome</keyword>
<sequence>MAIDSYSSYICCIGNLTSDAKLPKKGTKWEQNVRENYTSDDVIDRGANSTSQQAASRLPEACDFSLSQFAFVLAHENESGCIQEIVVERRVEDEAAIPHFSSVTSKDLSPQHASGNPLSGFQNFAQLNSISDASSSKNTLPIQVISHQNHISKNLRAFLTLERPDNGVMLLSRCWFGTGSLFGFDITLSISEIQTIMSMSSSLSEVASQNTIKKLEKNDWSYSHEVDNCLEAMIPDGAIVAIQDVNQHMYFTVEGEEKTFRVGGVIHYSLVGERALFR</sequence>
<dbReference type="EMBL" id="CP039353">
    <property type="protein sequence ID" value="QCE05628.1"/>
    <property type="molecule type" value="Genomic_DNA"/>
</dbReference>
<reference evidence="1 2" key="1">
    <citation type="submission" date="2019-04" db="EMBL/GenBank/DDBJ databases">
        <title>An improved genome assembly and genetic linkage map for asparagus bean, Vigna unguiculata ssp. sesquipedialis.</title>
        <authorList>
            <person name="Xia Q."/>
            <person name="Zhang R."/>
            <person name="Dong Y."/>
        </authorList>
    </citation>
    <scope>NUCLEOTIDE SEQUENCE [LARGE SCALE GENOMIC DNA]</scope>
    <source>
        <tissue evidence="1">Leaf</tissue>
    </source>
</reference>
<evidence type="ECO:0000313" key="1">
    <source>
        <dbReference type="EMBL" id="QCE05628.1"/>
    </source>
</evidence>
<evidence type="ECO:0000313" key="2">
    <source>
        <dbReference type="Proteomes" id="UP000501690"/>
    </source>
</evidence>
<protein>
    <submittedName>
        <fullName evidence="1">Vacuolar protein sorting-associated protein 13</fullName>
    </submittedName>
</protein>
<proteinExistence type="predicted"/>
<dbReference type="Proteomes" id="UP000501690">
    <property type="component" value="Linkage Group LG9"/>
</dbReference>
<organism evidence="1 2">
    <name type="scientific">Vigna unguiculata</name>
    <name type="common">Cowpea</name>
    <dbReference type="NCBI Taxonomy" id="3917"/>
    <lineage>
        <taxon>Eukaryota</taxon>
        <taxon>Viridiplantae</taxon>
        <taxon>Streptophyta</taxon>
        <taxon>Embryophyta</taxon>
        <taxon>Tracheophyta</taxon>
        <taxon>Spermatophyta</taxon>
        <taxon>Magnoliopsida</taxon>
        <taxon>eudicotyledons</taxon>
        <taxon>Gunneridae</taxon>
        <taxon>Pentapetalae</taxon>
        <taxon>rosids</taxon>
        <taxon>fabids</taxon>
        <taxon>Fabales</taxon>
        <taxon>Fabaceae</taxon>
        <taxon>Papilionoideae</taxon>
        <taxon>50 kb inversion clade</taxon>
        <taxon>NPAAA clade</taxon>
        <taxon>indigoferoid/millettioid clade</taxon>
        <taxon>Phaseoleae</taxon>
        <taxon>Vigna</taxon>
    </lineage>
</organism>
<gene>
    <name evidence="1" type="ORF">DEO72_LG9g632</name>
</gene>